<dbReference type="EMBL" id="JJQP01000144">
    <property type="protein sequence ID" value="KKH66130.1"/>
    <property type="molecule type" value="Genomic_DNA"/>
</dbReference>
<evidence type="ECO:0000313" key="80">
    <source>
        <dbReference type="Proteomes" id="UP000034227"/>
    </source>
</evidence>
<dbReference type="EMBL" id="JJQG01000048">
    <property type="protein sequence ID" value="KKH40707.1"/>
    <property type="molecule type" value="Genomic_DNA"/>
</dbReference>
<evidence type="ECO:0000313" key="10">
    <source>
        <dbReference type="EMBL" id="KKG39911.1"/>
    </source>
</evidence>
<keyword evidence="1" id="KW-0479">Metal-binding</keyword>
<evidence type="ECO:0000313" key="37">
    <source>
        <dbReference type="EMBL" id="KKH29453.1"/>
    </source>
</evidence>
<evidence type="ECO:0000313" key="41">
    <source>
        <dbReference type="EMBL" id="KKH42247.1"/>
    </source>
</evidence>
<dbReference type="EMBL" id="JJQI01000109">
    <property type="protein sequence ID" value="KKH36402.1"/>
    <property type="molecule type" value="Genomic_DNA"/>
</dbReference>
<evidence type="ECO:0000313" key="72">
    <source>
        <dbReference type="Proteomes" id="UP000034047"/>
    </source>
</evidence>
<evidence type="ECO:0000313" key="36">
    <source>
        <dbReference type="EMBL" id="KKH29314.1"/>
    </source>
</evidence>
<dbReference type="InterPro" id="IPR037523">
    <property type="entry name" value="VOC_core"/>
</dbReference>
<dbReference type="EMBL" id="JJQS01000092">
    <property type="protein sequence ID" value="KKH73954.1"/>
    <property type="molecule type" value="Genomic_DNA"/>
</dbReference>
<evidence type="ECO:0000313" key="11">
    <source>
        <dbReference type="EMBL" id="KKG44266.1"/>
    </source>
</evidence>
<dbReference type="OMA" id="YRMMALE"/>
<evidence type="ECO:0000313" key="56">
    <source>
        <dbReference type="EMBL" id="KKH98779.1"/>
    </source>
</evidence>
<evidence type="ECO:0000313" key="69">
    <source>
        <dbReference type="Proteomes" id="UP000034001"/>
    </source>
</evidence>
<dbReference type="Proteomes" id="UP000034577">
    <property type="component" value="Unassembled WGS sequence"/>
</dbReference>
<evidence type="ECO:0000313" key="48">
    <source>
        <dbReference type="EMBL" id="KKH66130.1"/>
    </source>
</evidence>
<evidence type="ECO:0000313" key="59">
    <source>
        <dbReference type="EMBL" id="QCR14750.1"/>
    </source>
</evidence>
<evidence type="ECO:0000313" key="47">
    <source>
        <dbReference type="EMBL" id="KKH65317.1"/>
    </source>
</evidence>
<organism evidence="19">
    <name type="scientific">Methanosarcina mazei</name>
    <name type="common">Methanosarcina frisia</name>
    <dbReference type="NCBI Taxonomy" id="2209"/>
    <lineage>
        <taxon>Archaea</taxon>
        <taxon>Methanobacteriati</taxon>
        <taxon>Methanobacteriota</taxon>
        <taxon>Stenosarchaea group</taxon>
        <taxon>Methanomicrobia</taxon>
        <taxon>Methanosarcinales</taxon>
        <taxon>Methanosarcinaceae</taxon>
        <taxon>Methanosarcina</taxon>
    </lineage>
</organism>
<evidence type="ECO:0000313" key="58">
    <source>
        <dbReference type="EMBL" id="KKI06476.1"/>
    </source>
</evidence>
<dbReference type="Proteomes" id="UP000034152">
    <property type="component" value="Unassembled WGS sequence"/>
</dbReference>
<dbReference type="Proteomes" id="UP000034298">
    <property type="component" value="Unassembled WGS sequence"/>
</dbReference>
<dbReference type="SMR" id="A0A0F8JU04"/>
<dbReference type="Proteomes" id="UP000033814">
    <property type="component" value="Unassembled WGS sequence"/>
</dbReference>
<dbReference type="Proteomes" id="UP000034950">
    <property type="component" value="Unassembled WGS sequence"/>
</dbReference>
<dbReference type="OrthoDB" id="6111at2157"/>
<evidence type="ECO:0000313" key="91">
    <source>
        <dbReference type="Proteomes" id="UP000034424"/>
    </source>
</evidence>
<dbReference type="Proteomes" id="UP000300067">
    <property type="component" value="Chromosome"/>
</dbReference>
<dbReference type="Proteomes" id="UP000034937">
    <property type="component" value="Unassembled WGS sequence"/>
</dbReference>
<sequence length="130" mass="14796">MFKRIDHVEILPGNFEKSMAFYQNVLEFRLLSRKPVNTGPLKETAYLQLGDTVIELMHVKNLAHMPSSMTVGCRAIALEVESMEGAINYLRGHGVYITWGPVDLGTSIRAEIKDPDGLAIELREWRHKSW</sequence>
<dbReference type="PATRIC" id="fig|2209.39.peg.3136"/>
<dbReference type="EMBL" id="JJPS01000147">
    <property type="protein sequence ID" value="KKG88415.1"/>
    <property type="molecule type" value="Genomic_DNA"/>
</dbReference>
<dbReference type="EMBL" id="JJQO01000178">
    <property type="protein sequence ID" value="KKH63975.1"/>
    <property type="molecule type" value="Genomic_DNA"/>
</dbReference>
<dbReference type="InterPro" id="IPR051785">
    <property type="entry name" value="MMCE/EMCE_epimerase"/>
</dbReference>
<evidence type="ECO:0000313" key="76">
    <source>
        <dbReference type="Proteomes" id="UP000034151"/>
    </source>
</evidence>
<evidence type="ECO:0000313" key="33">
    <source>
        <dbReference type="EMBL" id="KKH19023.1"/>
    </source>
</evidence>
<evidence type="ECO:0000313" key="93">
    <source>
        <dbReference type="Proteomes" id="UP000034468"/>
    </source>
</evidence>
<evidence type="ECO:0000313" key="18">
    <source>
        <dbReference type="EMBL" id="KKG64453.1"/>
    </source>
</evidence>
<evidence type="ECO:0000313" key="104">
    <source>
        <dbReference type="Proteomes" id="UP000034733"/>
    </source>
</evidence>
<dbReference type="Proteomes" id="UP000034387">
    <property type="component" value="Unassembled WGS sequence"/>
</dbReference>
<dbReference type="Proteomes" id="UP000033835">
    <property type="component" value="Unassembled WGS sequence"/>
</dbReference>
<evidence type="ECO:0000313" key="21">
    <source>
        <dbReference type="EMBL" id="KKG75912.1"/>
    </source>
</evidence>
<evidence type="ECO:0000313" key="54">
    <source>
        <dbReference type="EMBL" id="KKH89340.1"/>
    </source>
</evidence>
<dbReference type="Proteomes" id="UP000034047">
    <property type="component" value="Unassembled WGS sequence"/>
</dbReference>
<dbReference type="EMBL" id="JJQT01000087">
    <property type="protein sequence ID" value="KKH79873.1"/>
    <property type="molecule type" value="Genomic_DNA"/>
</dbReference>
<evidence type="ECO:0000256" key="1">
    <source>
        <dbReference type="ARBA" id="ARBA00022723"/>
    </source>
</evidence>
<dbReference type="Proteomes" id="UP000034672">
    <property type="component" value="Unassembled WGS sequence"/>
</dbReference>
<dbReference type="Proteomes" id="UP000034925">
    <property type="component" value="Unassembled WGS sequence"/>
</dbReference>
<dbReference type="Proteomes" id="UP000034074">
    <property type="component" value="Unassembled WGS sequence"/>
</dbReference>
<dbReference type="Proteomes" id="UP000034064">
    <property type="component" value="Unassembled WGS sequence"/>
</dbReference>
<dbReference type="EMBL" id="JJPZ01000001">
    <property type="protein sequence ID" value="KKH15162.1"/>
    <property type="molecule type" value="Genomic_DNA"/>
</dbReference>
<evidence type="ECO:0000313" key="106">
    <source>
        <dbReference type="Proteomes" id="UP000034817"/>
    </source>
</evidence>
<dbReference type="InterPro" id="IPR004360">
    <property type="entry name" value="Glyas_Fos-R_dOase_dom"/>
</dbReference>
<dbReference type="EMBL" id="JJPE01000036">
    <property type="protein sequence ID" value="KKG46760.1"/>
    <property type="molecule type" value="Genomic_DNA"/>
</dbReference>
<evidence type="ECO:0000313" key="4">
    <source>
        <dbReference type="EMBL" id="KKG02136.1"/>
    </source>
</evidence>
<reference evidence="61 62" key="1">
    <citation type="journal article" date="2015" name="ISME J.">
        <title>Genomic and phenotypic differentiation among Methanosarcina mazei populations from Columbia River sediment.</title>
        <authorList>
            <person name="Youngblut N.D."/>
            <person name="Wirth J.S."/>
            <person name="Henriksen J.R."/>
            <person name="Smith M."/>
            <person name="Simon H."/>
            <person name="Metcalf W.W."/>
            <person name="Whitaker R.J."/>
        </authorList>
    </citation>
    <scope>NUCLEOTIDE SEQUENCE [LARGE SCALE GENOMIC DNA]</scope>
    <source>
        <strain evidence="33 73">1.F.A.1A.3</strain>
        <strain evidence="34 104">1.F.A.1B.3</strain>
        <strain evidence="35 68">1.F.A.1B.4</strain>
        <strain evidence="36 80">1.F.A.2.8</strain>
        <strain evidence="38 110">1.F.M.0.5</strain>
        <strain evidence="37 87">1.H.A.0.1</strain>
        <strain evidence="40 105">1.H.A.1A.1</strain>
        <strain evidence="41 70">1.H.A.1A.3</strain>
        <strain evidence="39 102">1.H.A.1A.4</strain>
        <strain evidence="42 63">1.H.A.1A.6</strain>
        <strain evidence="43 84">1.H.A.2.1</strain>
        <strain evidence="44 81">1.H.A.2.3</strain>
        <strain evidence="45 92">1.H.A.2.6</strain>
        <strain evidence="46 103">1.H.A.2.7</strain>
        <strain evidence="48">1.H.A.2.8</strain>
        <strain evidence="47 67">1.H.M.0.1</strain>
        <strain evidence="50 111">1.H.M.1A.1</strain>
        <strain evidence="49 71">1.H.M.1A.2</strain>
        <strain evidence="51 108">1.H.M.1A.3</strain>
        <strain evidence="53 77">1.H.M.2.1</strain>
        <strain evidence="52 61">1.H.M.2.2</strain>
        <strain evidence="54 112">1.H.M.2.3</strain>
        <strain evidence="55 101">1.H.M.2.4</strain>
        <strain evidence="56 109">1.H.T.2.1</strain>
        <strain evidence="57 65">1.H.T.2.3</strain>
        <strain evidence="58 94">1.H.T.2.5</strain>
        <strain evidence="4 75">2.F.A.2.3</strain>
        <strain evidence="3 97">2.F.A.2.4</strain>
        <strain evidence="5 98">2.F.T.0.2</strain>
        <strain evidence="6 72">2.F.T.2.6</strain>
        <strain evidence="9 89">3.F.A.1A.1</strain>
        <strain evidence="7 64">3.F.A.1A.3</strain>
        <strain evidence="8 86">3.F.A.1B.1</strain>
        <strain evidence="10 96">3.F.A.2.12</strain>
        <strain evidence="12 100">3.F.A.2.3</strain>
        <strain evidence="11 76">3.F.A.2.5</strain>
        <strain evidence="13 79">3.F.A.2.6</strain>
        <strain evidence="14 82">3.F.A.2.7</strain>
        <strain evidence="15 78">3.F.T.1A.1</strain>
        <strain evidence="16 85">3.F.T.1A.2</strain>
        <strain evidence="17 95">3.F.T.1A.4</strain>
        <strain evidence="18 91">3.F.T.2.1</strain>
        <strain evidence="19">3.H.A.1A.1</strain>
        <strain evidence="21 74">3.H.A.1A.2</strain>
        <strain evidence="20 69">3.H.A.2.1</strain>
        <strain evidence="22 106">3.H.A.2.4</strain>
        <strain evidence="23 66">3.H.A.2.5</strain>
        <strain evidence="25 114">3.H.A.2.6</strain>
        <strain evidence="26 90">3.H.A.2.8</strain>
        <strain evidence="24 99">3.H.M.1A.1</strain>
        <strain evidence="27 93">3.H.M.1B.1</strain>
        <strain evidence="28 62">3.H.M.1B.2</strain>
        <strain evidence="29 83">3.H.M.1B.5</strain>
        <strain evidence="31 88">3.H.M.2.7</strain>
        <strain evidence="30 107">3.H.T.1A.1</strain>
        <strain evidence="32 113">3.H.T.1A.2</strain>
    </source>
</reference>
<dbReference type="Proteomes" id="UP000034232">
    <property type="component" value="Unassembled WGS sequence"/>
</dbReference>
<evidence type="ECO:0000313" key="9">
    <source>
        <dbReference type="EMBL" id="KKG36227.1"/>
    </source>
</evidence>
<evidence type="ECO:0000313" key="103">
    <source>
        <dbReference type="Proteomes" id="UP000034692"/>
    </source>
</evidence>
<dbReference type="Proteomes" id="UP000034409">
    <property type="component" value="Unassembled WGS sequence"/>
</dbReference>
<evidence type="ECO:0000313" key="88">
    <source>
        <dbReference type="Proteomes" id="UP000034387"/>
    </source>
</evidence>
<evidence type="ECO:0000313" key="28">
    <source>
        <dbReference type="EMBL" id="KKG97596.1"/>
    </source>
</evidence>
<evidence type="ECO:0000313" key="32">
    <source>
        <dbReference type="EMBL" id="KKH15162.1"/>
    </source>
</evidence>
<evidence type="ECO:0000313" key="85">
    <source>
        <dbReference type="Proteomes" id="UP000034279"/>
    </source>
</evidence>
<dbReference type="Proteomes" id="UP000034338">
    <property type="component" value="Unassembled WGS sequence"/>
</dbReference>
<dbReference type="Proteomes" id="UP000034243">
    <property type="component" value="Unassembled WGS sequence"/>
</dbReference>
<dbReference type="PROSITE" id="PS51819">
    <property type="entry name" value="VOC"/>
    <property type="match status" value="1"/>
</dbReference>
<dbReference type="Proteomes" id="UP000034450">
    <property type="component" value="Unassembled WGS sequence"/>
</dbReference>
<dbReference type="GO" id="GO:0004493">
    <property type="term" value="F:methylmalonyl-CoA epimerase activity"/>
    <property type="evidence" value="ECO:0007669"/>
    <property type="project" value="TreeGrafter"/>
</dbReference>
<evidence type="ECO:0000313" key="14">
    <source>
        <dbReference type="EMBL" id="KKG52613.1"/>
    </source>
</evidence>
<evidence type="ECO:0000313" key="27">
    <source>
        <dbReference type="EMBL" id="KKG91493.1"/>
    </source>
</evidence>
<dbReference type="EMBL" id="JJQQ01000125">
    <property type="protein sequence ID" value="KKH65317.1"/>
    <property type="molecule type" value="Genomic_DNA"/>
</dbReference>
<dbReference type="Proteomes" id="UP000034227">
    <property type="component" value="Unassembled WGS sequence"/>
</dbReference>
<evidence type="ECO:0000313" key="13">
    <source>
        <dbReference type="EMBL" id="KKG50662.1"/>
    </source>
</evidence>
<evidence type="ECO:0000313" key="34">
    <source>
        <dbReference type="EMBL" id="KKH20701.1"/>
    </source>
</evidence>
<dbReference type="EMBL" id="JJQC01000035">
    <property type="protein sequence ID" value="KKH23802.1"/>
    <property type="molecule type" value="Genomic_DNA"/>
</dbReference>
<dbReference type="EMBL" id="JJPR01000053">
    <property type="protein sequence ID" value="KKG88247.1"/>
    <property type="molecule type" value="Genomic_DNA"/>
</dbReference>
<dbReference type="EMBL" id="JJPD01000123">
    <property type="protein sequence ID" value="KKG39911.1"/>
    <property type="molecule type" value="Genomic_DNA"/>
</dbReference>
<evidence type="ECO:0000313" key="92">
    <source>
        <dbReference type="Proteomes" id="UP000034450"/>
    </source>
</evidence>
<evidence type="ECO:0000313" key="51">
    <source>
        <dbReference type="EMBL" id="KKH79873.1"/>
    </source>
</evidence>
<evidence type="ECO:0000313" key="86">
    <source>
        <dbReference type="Proteomes" id="UP000034298"/>
    </source>
</evidence>
<evidence type="ECO:0000313" key="35">
    <source>
        <dbReference type="EMBL" id="KKH23802.1"/>
    </source>
</evidence>
<evidence type="ECO:0000313" key="73">
    <source>
        <dbReference type="Proteomes" id="UP000034064"/>
    </source>
</evidence>
<evidence type="ECO:0000313" key="15">
    <source>
        <dbReference type="EMBL" id="KKG52630.1"/>
    </source>
</evidence>
<evidence type="ECO:0000313" key="64">
    <source>
        <dbReference type="Proteomes" id="UP000033878"/>
    </source>
</evidence>
<evidence type="ECO:0000313" key="60">
    <source>
        <dbReference type="EMBL" id="QIB91164.1"/>
    </source>
</evidence>
<dbReference type="EMBL" id="JJQM01000045">
    <property type="protein sequence ID" value="KKH57171.1"/>
    <property type="molecule type" value="Genomic_DNA"/>
</dbReference>
<dbReference type="Proteomes" id="UP000033987">
    <property type="component" value="Unassembled WGS sequence"/>
</dbReference>
<evidence type="ECO:0000313" key="12">
    <source>
        <dbReference type="EMBL" id="KKG46760.1"/>
    </source>
</evidence>
<evidence type="ECO:0000313" key="94">
    <source>
        <dbReference type="Proteomes" id="UP000034547"/>
    </source>
</evidence>
<dbReference type="EMBL" id="JJQE01000044">
    <property type="protein sequence ID" value="KKH30739.1"/>
    <property type="molecule type" value="Genomic_DNA"/>
</dbReference>
<dbReference type="EMBL" id="JJPK01000114">
    <property type="protein sequence ID" value="KKG58694.1"/>
    <property type="molecule type" value="Genomic_DNA"/>
</dbReference>
<dbReference type="Proteomes" id="UP000034468">
    <property type="component" value="Unassembled WGS sequence"/>
</dbReference>
<dbReference type="EMBL" id="JJPV01000099">
    <property type="protein sequence ID" value="KKG97596.1"/>
    <property type="molecule type" value="Genomic_DNA"/>
</dbReference>
<evidence type="ECO:0000313" key="114">
    <source>
        <dbReference type="Proteomes" id="UP000034950"/>
    </source>
</evidence>
<dbReference type="Proteomes" id="UP000034944">
    <property type="component" value="Unassembled WGS sequence"/>
</dbReference>
<dbReference type="EMBL" id="JJQX01000220">
    <property type="protein sequence ID" value="KKH89547.1"/>
    <property type="molecule type" value="Genomic_DNA"/>
</dbReference>
<dbReference type="EMBL" id="CP042908">
    <property type="protein sequence ID" value="QIB91164.1"/>
    <property type="molecule type" value="Genomic_DNA"/>
</dbReference>
<evidence type="ECO:0000313" key="109">
    <source>
        <dbReference type="Proteomes" id="UP000034872"/>
    </source>
</evidence>
<evidence type="ECO:0000313" key="26">
    <source>
        <dbReference type="EMBL" id="KKG88415.1"/>
    </source>
</evidence>
<dbReference type="EMBL" id="JJPA01000053">
    <property type="protein sequence ID" value="KKG36227.1"/>
    <property type="molecule type" value="Genomic_DNA"/>
</dbReference>
<accession>A0A0F8JU04</accession>
<dbReference type="EMBL" id="JJQJ01000204">
    <property type="protein sequence ID" value="KKH44799.1"/>
    <property type="molecule type" value="Genomic_DNA"/>
</dbReference>
<evidence type="ECO:0000313" key="78">
    <source>
        <dbReference type="Proteomes" id="UP000034188"/>
    </source>
</evidence>
<evidence type="ECO:0000313" key="113">
    <source>
        <dbReference type="Proteomes" id="UP000034944"/>
    </source>
</evidence>
<evidence type="ECO:0000313" key="66">
    <source>
        <dbReference type="Proteomes" id="UP000033889"/>
    </source>
</evidence>
<dbReference type="EMBL" id="JJQF01000097">
    <property type="protein sequence ID" value="KKH29453.1"/>
    <property type="molecule type" value="Genomic_DNA"/>
</dbReference>
<dbReference type="EMBL" id="JJPG01000105">
    <property type="protein sequence ID" value="KKG50662.1"/>
    <property type="molecule type" value="Genomic_DNA"/>
</dbReference>
<evidence type="ECO:0000313" key="22">
    <source>
        <dbReference type="EMBL" id="KKG83632.1"/>
    </source>
</evidence>
<evidence type="ECO:0000313" key="45">
    <source>
        <dbReference type="EMBL" id="KKH58955.1"/>
    </source>
</evidence>
<dbReference type="RefSeq" id="WP_011034929.1">
    <property type="nucleotide sequence ID" value="NZ_AP019780.1"/>
</dbReference>
<dbReference type="Gene3D" id="3.10.180.10">
    <property type="entry name" value="2,3-Dihydroxybiphenyl 1,2-Dioxygenase, domain 1"/>
    <property type="match status" value="1"/>
</dbReference>
<evidence type="ECO:0000313" key="81">
    <source>
        <dbReference type="Proteomes" id="UP000034232"/>
    </source>
</evidence>
<dbReference type="Proteomes" id="UP000034259">
    <property type="component" value="Unassembled WGS sequence"/>
</dbReference>
<dbReference type="EMBL" id="JJPX01000125">
    <property type="protein sequence ID" value="KKH07953.1"/>
    <property type="molecule type" value="Genomic_DNA"/>
</dbReference>
<dbReference type="Proteomes" id="UP000033889">
    <property type="component" value="Unassembled WGS sequence"/>
</dbReference>
<evidence type="ECO:0000313" key="96">
    <source>
        <dbReference type="Proteomes" id="UP000034577"/>
    </source>
</evidence>
<dbReference type="Proteomes" id="UP000034842">
    <property type="component" value="Unassembled WGS sequence"/>
</dbReference>
<evidence type="ECO:0000313" key="111">
    <source>
        <dbReference type="Proteomes" id="UP000034925"/>
    </source>
</evidence>
<evidence type="ECO:0000313" key="105">
    <source>
        <dbReference type="Proteomes" id="UP000034758"/>
    </source>
</evidence>
<dbReference type="EMBL" id="JJPN01000001">
    <property type="protein sequence ID" value="KKG75912.1"/>
    <property type="molecule type" value="Genomic_DNA"/>
</dbReference>
<dbReference type="Proteomes" id="UP000034921">
    <property type="component" value="Unassembled WGS sequence"/>
</dbReference>
<dbReference type="Proteomes" id="UP000034872">
    <property type="component" value="Unassembled WGS sequence"/>
</dbReference>
<evidence type="ECO:0000313" key="87">
    <source>
        <dbReference type="Proteomes" id="UP000034338"/>
    </source>
</evidence>
<dbReference type="Proteomes" id="UP000034151">
    <property type="component" value="Unassembled WGS sequence"/>
</dbReference>
<evidence type="ECO:0000313" key="43">
    <source>
        <dbReference type="EMBL" id="KKH47607.1"/>
    </source>
</evidence>
<evidence type="ECO:0000259" key="2">
    <source>
        <dbReference type="PROSITE" id="PS51819"/>
    </source>
</evidence>
<dbReference type="Proteomes" id="UP000034667">
    <property type="component" value="Unassembled WGS sequence"/>
</dbReference>
<dbReference type="EMBL" id="JJPU01000202">
    <property type="protein sequence ID" value="KKG91493.1"/>
    <property type="molecule type" value="Genomic_DNA"/>
</dbReference>
<dbReference type="Proteomes" id="UP000034668">
    <property type="component" value="Unassembled WGS sequence"/>
</dbReference>
<evidence type="ECO:0000313" key="17">
    <source>
        <dbReference type="EMBL" id="KKG58694.1"/>
    </source>
</evidence>
<dbReference type="GO" id="GO:0046491">
    <property type="term" value="P:L-methylmalonyl-CoA metabolic process"/>
    <property type="evidence" value="ECO:0007669"/>
    <property type="project" value="TreeGrafter"/>
</dbReference>
<dbReference type="EMBL" id="JJPI01000100">
    <property type="protein sequence ID" value="KKG52630.1"/>
    <property type="molecule type" value="Genomic_DNA"/>
</dbReference>
<evidence type="ECO:0000313" key="42">
    <source>
        <dbReference type="EMBL" id="KKH44799.1"/>
    </source>
</evidence>
<dbReference type="Proteomes" id="UP000034424">
    <property type="component" value="Unassembled WGS sequence"/>
</dbReference>
<proteinExistence type="predicted"/>
<evidence type="ECO:0000313" key="20">
    <source>
        <dbReference type="EMBL" id="KKG74276.1"/>
    </source>
</evidence>
<dbReference type="Proteomes" id="UP000034399">
    <property type="component" value="Unassembled WGS sequence"/>
</dbReference>
<dbReference type="EMBL" id="JJQR01000048">
    <property type="protein sequence ID" value="KKH77025.1"/>
    <property type="molecule type" value="Genomic_DNA"/>
</dbReference>
<evidence type="ECO:0000313" key="68">
    <source>
        <dbReference type="Proteomes" id="UP000033987"/>
    </source>
</evidence>
<evidence type="ECO:0000313" key="53">
    <source>
        <dbReference type="EMBL" id="KKH87245.1"/>
    </source>
</evidence>
<evidence type="ECO:0000313" key="30">
    <source>
        <dbReference type="EMBL" id="KKH04531.1"/>
    </source>
</evidence>
<evidence type="ECO:0000313" key="74">
    <source>
        <dbReference type="Proteomes" id="UP000034074"/>
    </source>
</evidence>
<dbReference type="EMBL" id="JJOR01000114">
    <property type="protein sequence ID" value="KKG02136.1"/>
    <property type="molecule type" value="Genomic_DNA"/>
</dbReference>
<dbReference type="Proteomes" id="UP000034578">
    <property type="component" value="Unassembled WGS sequence"/>
</dbReference>
<dbReference type="EMBL" id="JJPW01000090">
    <property type="protein sequence ID" value="KKG98348.1"/>
    <property type="molecule type" value="Genomic_DNA"/>
</dbReference>
<evidence type="ECO:0000313" key="57">
    <source>
        <dbReference type="EMBL" id="KKI03397.1"/>
    </source>
</evidence>
<evidence type="ECO:0000313" key="19">
    <source>
        <dbReference type="EMBL" id="KKG72270.1"/>
    </source>
</evidence>
<dbReference type="Proteomes" id="UP000033864">
    <property type="component" value="Unassembled WGS sequence"/>
</dbReference>
<dbReference type="EMBL" id="JJPT01000149">
    <property type="protein sequence ID" value="KKG88153.1"/>
    <property type="molecule type" value="Genomic_DNA"/>
</dbReference>
<protein>
    <submittedName>
        <fullName evidence="19">Lactoylglutathione lyase</fullName>
    </submittedName>
    <submittedName>
        <fullName evidence="59">VOC family protein</fullName>
    </submittedName>
</protein>
<dbReference type="Proteomes" id="UP000034597">
    <property type="component" value="Unassembled WGS sequence"/>
</dbReference>
<evidence type="ECO:0000313" key="6">
    <source>
        <dbReference type="EMBL" id="KKG09625.1"/>
    </source>
</evidence>
<evidence type="ECO:0000313" key="46">
    <source>
        <dbReference type="EMBL" id="KKH63975.1"/>
    </source>
</evidence>
<dbReference type="EMBL" id="JJQB01000060">
    <property type="protein sequence ID" value="KKH20701.1"/>
    <property type="molecule type" value="Genomic_DNA"/>
</dbReference>
<name>A0A0F8JU04_METMZ</name>
<evidence type="ECO:0000313" key="63">
    <source>
        <dbReference type="Proteomes" id="UP000033864"/>
    </source>
</evidence>
<dbReference type="EMBL" id="JJPP01000013">
    <property type="protein sequence ID" value="KKG83632.1"/>
    <property type="molecule type" value="Genomic_DNA"/>
</dbReference>
<evidence type="ECO:0000313" key="99">
    <source>
        <dbReference type="Proteomes" id="UP000034657"/>
    </source>
</evidence>
<dbReference type="EMBL" id="JJQZ01000029">
    <property type="protein sequence ID" value="KKH98779.1"/>
    <property type="molecule type" value="Genomic_DNA"/>
</dbReference>
<reference evidence="59 115" key="2">
    <citation type="submission" date="2018-05" db="EMBL/GenBank/DDBJ databases">
        <title>Methanosarcina gilichinskyana sp. nov., a novel methanogenic archaeon isolated from Holocene permafrost, North East Russia.</title>
        <authorList>
            <person name="Oshurkova V."/>
            <person name="Meer M."/>
            <person name="Bochkareva O."/>
            <person name="Shcherbakova V."/>
        </authorList>
    </citation>
    <scope>NUCLEOTIDE SEQUENCE [LARGE SCALE GENOMIC DNA]</scope>
    <source>
        <strain evidence="59 115">JL01</strain>
    </source>
</reference>
<evidence type="ECO:0000313" key="75">
    <source>
        <dbReference type="Proteomes" id="UP000034142"/>
    </source>
</evidence>
<evidence type="ECO:0000313" key="115">
    <source>
        <dbReference type="Proteomes" id="UP000300067"/>
    </source>
</evidence>
<evidence type="ECO:0000313" key="71">
    <source>
        <dbReference type="Proteomes" id="UP000034040"/>
    </source>
</evidence>
<dbReference type="EMBL" id="JJRA01000086">
    <property type="protein sequence ID" value="KKI03397.1"/>
    <property type="molecule type" value="Genomic_DNA"/>
</dbReference>
<evidence type="ECO:0000313" key="97">
    <source>
        <dbReference type="Proteomes" id="UP000034578"/>
    </source>
</evidence>
<dbReference type="Proteomes" id="UP000033878">
    <property type="component" value="Unassembled WGS sequence"/>
</dbReference>
<evidence type="ECO:0000313" key="67">
    <source>
        <dbReference type="Proteomes" id="UP000033933"/>
    </source>
</evidence>
<evidence type="ECO:0000313" key="83">
    <source>
        <dbReference type="Proteomes" id="UP000034253"/>
    </source>
</evidence>
<dbReference type="Proteomes" id="UP000034142">
    <property type="component" value="Unassembled WGS sequence"/>
</dbReference>
<dbReference type="EMBL" id="JJQD01000082">
    <property type="protein sequence ID" value="KKH29314.1"/>
    <property type="molecule type" value="Genomic_DNA"/>
</dbReference>
<dbReference type="EMBL" id="JJQA01000033">
    <property type="protein sequence ID" value="KKH19023.1"/>
    <property type="molecule type" value="Genomic_DNA"/>
</dbReference>
<evidence type="ECO:0000313" key="79">
    <source>
        <dbReference type="Proteomes" id="UP000034195"/>
    </source>
</evidence>
<dbReference type="EMBL" id="JJPM01000217">
    <property type="protein sequence ID" value="KKG72270.1"/>
    <property type="molecule type" value="Genomic_DNA"/>
</dbReference>
<evidence type="ECO:0000313" key="29">
    <source>
        <dbReference type="EMBL" id="KKG98348.1"/>
    </source>
</evidence>
<evidence type="ECO:0000313" key="16">
    <source>
        <dbReference type="EMBL" id="KKG56967.1"/>
    </source>
</evidence>
<dbReference type="Proteomes" id="UP000034758">
    <property type="component" value="Unassembled WGS sequence"/>
</dbReference>
<dbReference type="EMBL" id="JJQW01000043">
    <property type="protein sequence ID" value="KKH89340.1"/>
    <property type="molecule type" value="Genomic_DNA"/>
</dbReference>
<dbReference type="EMBL" id="JJQH01000063">
    <property type="protein sequence ID" value="KKH42247.1"/>
    <property type="molecule type" value="Genomic_DNA"/>
</dbReference>
<dbReference type="GO" id="GO:0046872">
    <property type="term" value="F:metal ion binding"/>
    <property type="evidence" value="ECO:0007669"/>
    <property type="project" value="UniProtKB-KW"/>
</dbReference>
<evidence type="ECO:0000313" key="95">
    <source>
        <dbReference type="Proteomes" id="UP000034566"/>
    </source>
</evidence>
<dbReference type="EMBL" id="JJPJ01000160">
    <property type="protein sequence ID" value="KKG56967.1"/>
    <property type="molecule type" value="Genomic_DNA"/>
</dbReference>
<dbReference type="EMBL" id="JJOU01000194">
    <property type="protein sequence ID" value="KKG09625.1"/>
    <property type="molecule type" value="Genomic_DNA"/>
</dbReference>
<dbReference type="EMBL" id="JJRB01000008">
    <property type="protein sequence ID" value="KKI06476.1"/>
    <property type="molecule type" value="Genomic_DNA"/>
</dbReference>
<evidence type="ECO:0000313" key="70">
    <source>
        <dbReference type="Proteomes" id="UP000034021"/>
    </source>
</evidence>
<evidence type="ECO:0000313" key="61">
    <source>
        <dbReference type="Proteomes" id="UP000033814"/>
    </source>
</evidence>
<dbReference type="Proteomes" id="UP000467371">
    <property type="component" value="Chromosome"/>
</dbReference>
<dbReference type="Proteomes" id="UP000034021">
    <property type="component" value="Unassembled WGS sequence"/>
</dbReference>
<evidence type="ECO:0000313" key="40">
    <source>
        <dbReference type="EMBL" id="KKH40707.1"/>
    </source>
</evidence>
<dbReference type="EMBL" id="JJPQ01000036">
    <property type="protein sequence ID" value="KKG84618.1"/>
    <property type="molecule type" value="Genomic_DNA"/>
</dbReference>
<dbReference type="Proteomes" id="UP000034253">
    <property type="component" value="Unassembled WGS sequence"/>
</dbReference>
<evidence type="ECO:0000313" key="55">
    <source>
        <dbReference type="EMBL" id="KKH89547.1"/>
    </source>
</evidence>
<evidence type="ECO:0000313" key="39">
    <source>
        <dbReference type="EMBL" id="KKH36402.1"/>
    </source>
</evidence>
<evidence type="ECO:0000313" key="116">
    <source>
        <dbReference type="Proteomes" id="UP000467371"/>
    </source>
</evidence>
<evidence type="ECO:0000313" key="112">
    <source>
        <dbReference type="Proteomes" id="UP000034937"/>
    </source>
</evidence>
<dbReference type="EMBL" id="JJQK01000209">
    <property type="protein sequence ID" value="KKH47607.1"/>
    <property type="molecule type" value="Genomic_DNA"/>
</dbReference>
<evidence type="ECO:0000313" key="98">
    <source>
        <dbReference type="Proteomes" id="UP000034597"/>
    </source>
</evidence>
<evidence type="ECO:0000313" key="25">
    <source>
        <dbReference type="EMBL" id="KKG88247.1"/>
    </source>
</evidence>
<evidence type="ECO:0000313" key="31">
    <source>
        <dbReference type="EMBL" id="KKH07953.1"/>
    </source>
</evidence>
<evidence type="ECO:0000313" key="62">
    <source>
        <dbReference type="Proteomes" id="UP000033835"/>
    </source>
</evidence>
<dbReference type="Proteomes" id="UP000034733">
    <property type="component" value="Unassembled WGS sequence"/>
</dbReference>
<dbReference type="Proteomes" id="UP000033933">
    <property type="component" value="Unassembled WGS sequence"/>
</dbReference>
<dbReference type="EMBL" id="JJOS01000121">
    <property type="protein sequence ID" value="KKF99022.1"/>
    <property type="molecule type" value="Genomic_DNA"/>
</dbReference>
<dbReference type="Proteomes" id="UP000034657">
    <property type="component" value="Unassembled WGS sequence"/>
</dbReference>
<evidence type="ECO:0000313" key="23">
    <source>
        <dbReference type="EMBL" id="KKG84618.1"/>
    </source>
</evidence>
<evidence type="ECO:0000313" key="5">
    <source>
        <dbReference type="EMBL" id="KKG02933.1"/>
    </source>
</evidence>
<dbReference type="AlphaFoldDB" id="A0A0F8JU04"/>
<dbReference type="Proteomes" id="UP000034040">
    <property type="component" value="Unassembled WGS sequence"/>
</dbReference>
<evidence type="ECO:0000313" key="3">
    <source>
        <dbReference type="EMBL" id="KKF99022.1"/>
    </source>
</evidence>
<dbReference type="EMBL" id="JJPC01000049">
    <property type="protein sequence ID" value="KKG36024.1"/>
    <property type="molecule type" value="Genomic_DNA"/>
</dbReference>
<evidence type="ECO:0000313" key="107">
    <source>
        <dbReference type="Proteomes" id="UP000034820"/>
    </source>
</evidence>
<reference evidence="60 116" key="3">
    <citation type="journal article" date="2020" name="Environ. Microbiol. Rep.">
        <title>Redox cycling of Fe(II) and Fe(III) in magnetite accelerates aceticlastic methanogenesis by Methanosarcina mazei.</title>
        <authorList>
            <person name="Wang H."/>
            <person name="Byrne J.M."/>
            <person name="Liu P."/>
            <person name="Liu J."/>
            <person name="Dong X."/>
            <person name="Lu Y."/>
        </authorList>
    </citation>
    <scope>NUCLEOTIDE SEQUENCE [LARGE SCALE GENOMIC DNA]</scope>
    <source>
        <strain evidence="116">zm-15</strain>
        <strain evidence="60">Zm-15</strain>
    </source>
</reference>
<evidence type="ECO:0000313" key="82">
    <source>
        <dbReference type="Proteomes" id="UP000034243"/>
    </source>
</evidence>
<dbReference type="EMBL" id="JJPH01000067">
    <property type="protein sequence ID" value="KKG52613.1"/>
    <property type="molecule type" value="Genomic_DNA"/>
</dbReference>
<dbReference type="EMBL" id="JJPY01000128">
    <property type="protein sequence ID" value="KKH04531.1"/>
    <property type="molecule type" value="Genomic_DNA"/>
</dbReference>
<evidence type="ECO:0000313" key="100">
    <source>
        <dbReference type="Proteomes" id="UP000034667"/>
    </source>
</evidence>
<evidence type="ECO:0000313" key="44">
    <source>
        <dbReference type="EMBL" id="KKH57171.1"/>
    </source>
</evidence>
<evidence type="ECO:0000313" key="101">
    <source>
        <dbReference type="Proteomes" id="UP000034668"/>
    </source>
</evidence>
<dbReference type="PANTHER" id="PTHR43048">
    <property type="entry name" value="METHYLMALONYL-COA EPIMERASE"/>
    <property type="match status" value="1"/>
</dbReference>
<dbReference type="Pfam" id="PF00903">
    <property type="entry name" value="Glyoxalase"/>
    <property type="match status" value="1"/>
</dbReference>
<dbReference type="Proteomes" id="UP000034566">
    <property type="component" value="Unassembled WGS sequence"/>
</dbReference>
<dbReference type="PANTHER" id="PTHR43048:SF3">
    <property type="entry name" value="METHYLMALONYL-COA EPIMERASE, MITOCHONDRIAL"/>
    <property type="match status" value="1"/>
</dbReference>
<evidence type="ECO:0000313" key="110">
    <source>
        <dbReference type="Proteomes" id="UP000034921"/>
    </source>
</evidence>
<evidence type="ECO:0000313" key="7">
    <source>
        <dbReference type="EMBL" id="KKG31254.1"/>
    </source>
</evidence>
<evidence type="ECO:0000313" key="8">
    <source>
        <dbReference type="EMBL" id="KKG36024.1"/>
    </source>
</evidence>
<dbReference type="Proteomes" id="UP000034195">
    <property type="component" value="Unassembled WGS sequence"/>
</dbReference>
<dbReference type="EMBL" id="CP029709">
    <property type="protein sequence ID" value="QCR14750.1"/>
    <property type="molecule type" value="Genomic_DNA"/>
</dbReference>
<keyword evidence="97" id="KW-1185">Reference proteome</keyword>
<dbReference type="Proteomes" id="UP000034547">
    <property type="component" value="Unassembled WGS sequence"/>
</dbReference>
<dbReference type="EMBL" id="JJOT01000054">
    <property type="protein sequence ID" value="KKG02933.1"/>
    <property type="molecule type" value="Genomic_DNA"/>
</dbReference>
<dbReference type="EMBL" id="JJPO01000057">
    <property type="protein sequence ID" value="KKG74276.1"/>
    <property type="molecule type" value="Genomic_DNA"/>
</dbReference>
<evidence type="ECO:0000313" key="65">
    <source>
        <dbReference type="Proteomes" id="UP000033885"/>
    </source>
</evidence>
<dbReference type="Proteomes" id="UP000034001">
    <property type="component" value="Unassembled WGS sequence"/>
</dbReference>
<dbReference type="Proteomes" id="UP000034188">
    <property type="component" value="Unassembled WGS sequence"/>
</dbReference>
<evidence type="ECO:0000313" key="52">
    <source>
        <dbReference type="EMBL" id="KKH84287.1"/>
    </source>
</evidence>
<dbReference type="InterPro" id="IPR029068">
    <property type="entry name" value="Glyas_Bleomycin-R_OHBP_Dase"/>
</dbReference>
<evidence type="ECO:0000313" key="24">
    <source>
        <dbReference type="EMBL" id="KKG88153.1"/>
    </source>
</evidence>
<evidence type="ECO:0000313" key="38">
    <source>
        <dbReference type="EMBL" id="KKH30739.1"/>
    </source>
</evidence>
<dbReference type="Proteomes" id="UP000033885">
    <property type="component" value="Unassembled WGS sequence"/>
</dbReference>
<dbReference type="Proteomes" id="UP000034817">
    <property type="component" value="Unassembled WGS sequence"/>
</dbReference>
<dbReference type="Proteomes" id="UP000034820">
    <property type="component" value="Unassembled WGS sequence"/>
</dbReference>
<evidence type="ECO:0000313" key="89">
    <source>
        <dbReference type="Proteomes" id="UP000034399"/>
    </source>
</evidence>
<evidence type="ECO:0000313" key="102">
    <source>
        <dbReference type="Proteomes" id="UP000034672"/>
    </source>
</evidence>
<dbReference type="Proteomes" id="UP000034692">
    <property type="component" value="Unassembled WGS sequence"/>
</dbReference>
<evidence type="ECO:0000313" key="50">
    <source>
        <dbReference type="EMBL" id="KKH77025.1"/>
    </source>
</evidence>
<keyword evidence="19" id="KW-0456">Lyase</keyword>
<dbReference type="EMBL" id="JJPL01000079">
    <property type="protein sequence ID" value="KKG64453.1"/>
    <property type="molecule type" value="Genomic_DNA"/>
</dbReference>
<gene>
    <name evidence="59" type="ORF">DKM28_00580</name>
    <name evidence="8" type="ORF">DU30_16470</name>
    <name evidence="4" type="ORF">DU31_18440</name>
    <name evidence="15" type="ORF">DU33_18795</name>
    <name evidence="6" type="ORF">DU34_17445</name>
    <name evidence="10" type="ORF">DU35_16985</name>
    <name evidence="14" type="ORF">DU36_15110</name>
    <name evidence="37" type="ORF">DU37_01340</name>
    <name evidence="13" type="ORF">DU38_14090</name>
    <name evidence="11" type="ORF">DU39_14370</name>
    <name evidence="5" type="ORF">DU40_17025</name>
    <name evidence="12" type="ORF">DU41_16445</name>
    <name evidence="31" type="ORF">DU42_18210</name>
    <name evidence="19" type="ORF">DU43_02760</name>
    <name evidence="33" type="ORF">DU44_15690</name>
    <name evidence="17" type="ORF">DU45_08720</name>
    <name evidence="21" type="ORF">DU46_18880</name>
    <name evidence="3" type="ORF">DU47_17845</name>
    <name evidence="34" type="ORF">DU48_16195</name>
    <name evidence="7" type="ORF">DU49_15095</name>
    <name evidence="41" type="ORF">DU50_18220</name>
    <name evidence="30" type="ORF">DU51_17320</name>
    <name evidence="9" type="ORF">DU52_19680</name>
    <name evidence="40" type="ORF">DU54_18375</name>
    <name evidence="22" type="ORF">DU55_04035</name>
    <name evidence="29" type="ORF">DU56_08790</name>
    <name evidence="25" type="ORF">DU57_11900</name>
    <name evidence="36" type="ORF">DU58_17700</name>
    <name evidence="26" type="ORF">DU59_17810</name>
    <name evidence="38" type="ORF">DU60_14815</name>
    <name evidence="23" type="ORF">DU61_17345</name>
    <name evidence="32" type="ORF">DU62_18805</name>
    <name evidence="20" type="ORF">DU63_17970</name>
    <name evidence="16" type="ORF">DU64_19425</name>
    <name evidence="35" type="ORF">DU65_17005</name>
    <name evidence="27" type="ORF">DU66_19930</name>
    <name evidence="18" type="ORF">DU67_02160</name>
    <name evidence="28" type="ORF">DU68_08780</name>
    <name evidence="24" type="ORF">DU69_17365</name>
    <name evidence="39" type="ORF">DU71_02520</name>
    <name evidence="43" type="ORF">DU72_19755</name>
    <name evidence="48" type="ORF">DU73_07050</name>
    <name evidence="45" type="ORF">DU74_06790</name>
    <name evidence="46" type="ORF">DU75_19425</name>
    <name evidence="44" type="ORF">DU76_18520</name>
    <name evidence="49" type="ORF">DU77_18440</name>
    <name evidence="51" type="ORF">DU78_05740</name>
    <name evidence="55" type="ORF">DU79_20205</name>
    <name evidence="53" type="ORF">DU80_18175</name>
    <name evidence="57" type="ORF">DU81_17845</name>
    <name evidence="52" type="ORF">DU82_18755</name>
    <name evidence="58" type="ORF">DU83_18370</name>
    <name evidence="56" type="ORF">DU84_18570</name>
    <name evidence="42" type="ORF">DU85_18620</name>
    <name evidence="50" type="ORF">DU86_17895</name>
    <name evidence="47" type="ORF">DU87_01600</name>
    <name evidence="54" type="ORF">DU88_16800</name>
    <name evidence="60" type="ORF">FQU78_08970</name>
</gene>
<evidence type="ECO:0000313" key="90">
    <source>
        <dbReference type="Proteomes" id="UP000034409"/>
    </source>
</evidence>
<dbReference type="EMBL" id="JJQN01000108">
    <property type="protein sequence ID" value="KKH58955.1"/>
    <property type="molecule type" value="Genomic_DNA"/>
</dbReference>
<dbReference type="Proteomes" id="UP000034279">
    <property type="component" value="Unassembled WGS sequence"/>
</dbReference>
<evidence type="ECO:0000313" key="108">
    <source>
        <dbReference type="Proteomes" id="UP000034842"/>
    </source>
</evidence>
<dbReference type="EMBL" id="JJPF01000047">
    <property type="protein sequence ID" value="KKG44266.1"/>
    <property type="molecule type" value="Genomic_DNA"/>
</dbReference>
<dbReference type="GO" id="GO:0016829">
    <property type="term" value="F:lyase activity"/>
    <property type="evidence" value="ECO:0007669"/>
    <property type="project" value="UniProtKB-KW"/>
</dbReference>
<evidence type="ECO:0000313" key="77">
    <source>
        <dbReference type="Proteomes" id="UP000034152"/>
    </source>
</evidence>
<dbReference type="EMBL" id="JJQV01000051">
    <property type="protein sequence ID" value="KKH84287.1"/>
    <property type="molecule type" value="Genomic_DNA"/>
</dbReference>
<evidence type="ECO:0000313" key="49">
    <source>
        <dbReference type="EMBL" id="KKH73954.1"/>
    </source>
</evidence>
<feature type="domain" description="VOC" evidence="2">
    <location>
        <begin position="4"/>
        <end position="125"/>
    </location>
</feature>
<evidence type="ECO:0000313" key="84">
    <source>
        <dbReference type="Proteomes" id="UP000034259"/>
    </source>
</evidence>
<dbReference type="EMBL" id="JJQU01000086">
    <property type="protein sequence ID" value="KKH87245.1"/>
    <property type="molecule type" value="Genomic_DNA"/>
</dbReference>
<dbReference type="EMBL" id="JJPB01000083">
    <property type="protein sequence ID" value="KKG31254.1"/>
    <property type="molecule type" value="Genomic_DNA"/>
</dbReference>
<dbReference type="GeneID" id="24851298"/>
<dbReference type="SUPFAM" id="SSF54593">
    <property type="entry name" value="Glyoxalase/Bleomycin resistance protein/Dihydroxybiphenyl dioxygenase"/>
    <property type="match status" value="1"/>
</dbReference>